<gene>
    <name evidence="2" type="ORF">ES754_03015</name>
</gene>
<name>A0A5C7AAR4_9GAMM</name>
<dbReference type="GO" id="GO:0005737">
    <property type="term" value="C:cytoplasm"/>
    <property type="evidence" value="ECO:0007669"/>
    <property type="project" value="TreeGrafter"/>
</dbReference>
<keyword evidence="3" id="KW-1185">Reference proteome</keyword>
<dbReference type="PIRSF" id="PIRSF001439">
    <property type="entry name" value="CryM"/>
    <property type="match status" value="1"/>
</dbReference>
<dbReference type="InterPro" id="IPR023401">
    <property type="entry name" value="ODC_N"/>
</dbReference>
<dbReference type="RefSeq" id="WP_147221927.1">
    <property type="nucleotide sequence ID" value="NZ_CAJGYY010000001.1"/>
</dbReference>
<accession>A0A5C7AAR4</accession>
<dbReference type="OrthoDB" id="9809203at2"/>
<dbReference type="EMBL" id="VORZ01000001">
    <property type="protein sequence ID" value="TXD97943.1"/>
    <property type="molecule type" value="Genomic_DNA"/>
</dbReference>
<dbReference type="Gene3D" id="3.40.50.720">
    <property type="entry name" value="NAD(P)-binding Rossmann-like Domain"/>
    <property type="match status" value="1"/>
</dbReference>
<sequence length="357" mass="39086">MQFLNRAEVTEHLSMQAAIDTIEQLLHQQANHPSWIKSPERLVIETFSEDLYGDQIDSDQSSTNKTKHSSGSHLSMPATIYDGEQEYTAVKLVTICPDNPSRDLPTTTAIITVSNNATGEILAVMDGVYITQVRTAALSGIATKYMAADNCQRIAVIGCGGMAYEQLHAVLTVRPGIKIVYLWNRSMQGAEEFKTQFARDYPQWKIELRVCEQLEEALKDADIINLATRSDTGLFSTQQIKPNVHINAVGAYLPSMKEVSNDVIENSSMVVVDDLAGCRHEAGDLIQAHKAANCAWTWDDLSGDLQALVTGKLTNKFNKSEPSITLFKSVGAASFDAAVALYVAQLAEQQNLGTSLS</sequence>
<feature type="region of interest" description="Disordered" evidence="1">
    <location>
        <begin position="54"/>
        <end position="75"/>
    </location>
</feature>
<reference evidence="2 3" key="1">
    <citation type="submission" date="2019-08" db="EMBL/GenBank/DDBJ databases">
        <title>Genome sequence of Psychrobacter frigidicola ACAM304 (type strain).</title>
        <authorList>
            <person name="Bowman J.P."/>
        </authorList>
    </citation>
    <scope>NUCLEOTIDE SEQUENCE [LARGE SCALE GENOMIC DNA]</scope>
    <source>
        <strain evidence="2 3">ACAM 304</strain>
    </source>
</reference>
<dbReference type="SUPFAM" id="SSF51735">
    <property type="entry name" value="NAD(P)-binding Rossmann-fold domains"/>
    <property type="match status" value="1"/>
</dbReference>
<organism evidence="2 3">
    <name type="scientific">Psychrobacter frigidicola</name>
    <dbReference type="NCBI Taxonomy" id="45611"/>
    <lineage>
        <taxon>Bacteria</taxon>
        <taxon>Pseudomonadati</taxon>
        <taxon>Pseudomonadota</taxon>
        <taxon>Gammaproteobacteria</taxon>
        <taxon>Moraxellales</taxon>
        <taxon>Moraxellaceae</taxon>
        <taxon>Psychrobacter</taxon>
    </lineage>
</organism>
<evidence type="ECO:0000313" key="2">
    <source>
        <dbReference type="EMBL" id="TXD97943.1"/>
    </source>
</evidence>
<comment type="caution">
    <text evidence="2">The sequence shown here is derived from an EMBL/GenBank/DDBJ whole genome shotgun (WGS) entry which is preliminary data.</text>
</comment>
<evidence type="ECO:0000256" key="1">
    <source>
        <dbReference type="SAM" id="MobiDB-lite"/>
    </source>
</evidence>
<evidence type="ECO:0000313" key="3">
    <source>
        <dbReference type="Proteomes" id="UP000321903"/>
    </source>
</evidence>
<dbReference type="Gene3D" id="3.30.1780.10">
    <property type="entry name" value="ornithine cyclodeaminase, domain 1"/>
    <property type="match status" value="1"/>
</dbReference>
<dbReference type="InterPro" id="IPR036291">
    <property type="entry name" value="NAD(P)-bd_dom_sf"/>
</dbReference>
<dbReference type="InterPro" id="IPR003462">
    <property type="entry name" value="ODC_Mu_crystall"/>
</dbReference>
<proteinExistence type="predicted"/>
<dbReference type="Proteomes" id="UP000321903">
    <property type="component" value="Unassembled WGS sequence"/>
</dbReference>
<protein>
    <submittedName>
        <fullName evidence="2">Ornithine cyclodeaminase family protein</fullName>
    </submittedName>
</protein>
<dbReference type="Pfam" id="PF02423">
    <property type="entry name" value="OCD_Mu_crystall"/>
    <property type="match status" value="1"/>
</dbReference>
<dbReference type="PANTHER" id="PTHR13812">
    <property type="entry name" value="KETIMINE REDUCTASE MU-CRYSTALLIN"/>
    <property type="match status" value="1"/>
</dbReference>
<dbReference type="AlphaFoldDB" id="A0A5C7AAR4"/>
<dbReference type="PANTHER" id="PTHR13812:SF19">
    <property type="entry name" value="KETIMINE REDUCTASE MU-CRYSTALLIN"/>
    <property type="match status" value="1"/>
</dbReference>